<dbReference type="GO" id="GO:0045436">
    <property type="term" value="F:lycopene beta cyclase activity"/>
    <property type="evidence" value="ECO:0007669"/>
    <property type="project" value="InterPro"/>
</dbReference>
<dbReference type="InterPro" id="IPR010108">
    <property type="entry name" value="Lycopene_cyclase_b/e"/>
</dbReference>
<evidence type="ECO:0000313" key="3">
    <source>
        <dbReference type="Proteomes" id="UP000195807"/>
    </source>
</evidence>
<dbReference type="Gene3D" id="3.50.50.60">
    <property type="entry name" value="FAD/NAD(P)-binding domain"/>
    <property type="match status" value="1"/>
</dbReference>
<sequence length="405" mass="43030">MGAQHFDIAIAGGGLSGALIALALRARRPELSVALIEGGPAIGGHHIWSFFASDIDPADRALVEPLAAARWDRGYDVAFPEYRRTLPTQYRSIASENLAAAVEQAMPRGAVFTDARVETLDAGGVTLRSGDRIAAGAVVDARGLGGEQLSALQGGWQKFAGQMLELDAPHGLTRPVVMDASVAQLGGYRFVYVLPFGPSSLFVEDTYYADDPALDSELLAGRIAEYAAAKGWQVTSVSRQETGVLPVVTGGDFAALWQDVPHGVALAGVRAGLFQPLTSYSLPDAVRFASHVAALPALDGAAIAAASHRYARAHWQRGRFYRMLAAMLFGAAKPDRRYRVLQRFYRLNEGLIERFYAGRSTAADMARVLAGRPPVPLAKAALVLAGVGAPTSLNPDAQLQPAKIS</sequence>
<dbReference type="KEGG" id="cman:A9D14_09335"/>
<dbReference type="STRING" id="450378.GCA_001661675_01877"/>
<protein>
    <submittedName>
        <fullName evidence="2">Lycopene cyclase</fullName>
    </submittedName>
</protein>
<dbReference type="Proteomes" id="UP000195807">
    <property type="component" value="Chromosome"/>
</dbReference>
<dbReference type="InterPro" id="IPR036188">
    <property type="entry name" value="FAD/NAD-bd_sf"/>
</dbReference>
<name>A0A1Z1FCG0_9SPHN</name>
<organism evidence="2 3">
    <name type="scientific">Croceicoccus marinus</name>
    <dbReference type="NCBI Taxonomy" id="450378"/>
    <lineage>
        <taxon>Bacteria</taxon>
        <taxon>Pseudomonadati</taxon>
        <taxon>Pseudomonadota</taxon>
        <taxon>Alphaproteobacteria</taxon>
        <taxon>Sphingomonadales</taxon>
        <taxon>Erythrobacteraceae</taxon>
        <taxon>Croceicoccus</taxon>
    </lineage>
</organism>
<dbReference type="GO" id="GO:0016117">
    <property type="term" value="P:carotenoid biosynthetic process"/>
    <property type="evidence" value="ECO:0007669"/>
    <property type="project" value="InterPro"/>
</dbReference>
<evidence type="ECO:0000313" key="2">
    <source>
        <dbReference type="EMBL" id="ARU16357.1"/>
    </source>
</evidence>
<dbReference type="RefSeq" id="WP_066845612.1">
    <property type="nucleotide sequence ID" value="NZ_CP019602.1"/>
</dbReference>
<dbReference type="NCBIfam" id="TIGR01789">
    <property type="entry name" value="lycopene_cycl"/>
    <property type="match status" value="1"/>
</dbReference>
<dbReference type="NCBIfam" id="TIGR01790">
    <property type="entry name" value="carotene-cycl"/>
    <property type="match status" value="1"/>
</dbReference>
<dbReference type="Pfam" id="PF05834">
    <property type="entry name" value="Lycopene_cycl"/>
    <property type="match status" value="1"/>
</dbReference>
<accession>A0A1Z1FCG0</accession>
<evidence type="ECO:0000256" key="1">
    <source>
        <dbReference type="ARBA" id="ARBA00006599"/>
    </source>
</evidence>
<comment type="similarity">
    <text evidence="1">Belongs to the lycopene cyclase family.</text>
</comment>
<reference evidence="2 3" key="1">
    <citation type="submission" date="2017-01" db="EMBL/GenBank/DDBJ databases">
        <title>Complete genome sequence of esterase-producing bacterium Croceicoccus marinus E4A9.</title>
        <authorList>
            <person name="Wu Y.-H."/>
            <person name="Cheng H."/>
            <person name="Xu L."/>
            <person name="Huo Y.-Y."/>
            <person name="Wang C.-S."/>
            <person name="Xu X.-W."/>
        </authorList>
    </citation>
    <scope>NUCLEOTIDE SEQUENCE [LARGE SCALE GENOMIC DNA]</scope>
    <source>
        <strain evidence="2 3">E4A9</strain>
    </source>
</reference>
<dbReference type="InterPro" id="IPR008461">
    <property type="entry name" value="CrtY"/>
</dbReference>
<keyword evidence="3" id="KW-1185">Reference proteome</keyword>
<proteinExistence type="inferred from homology"/>
<dbReference type="AlphaFoldDB" id="A0A1Z1FCG0"/>
<dbReference type="SUPFAM" id="SSF51905">
    <property type="entry name" value="FAD/NAD(P)-binding domain"/>
    <property type="match status" value="1"/>
</dbReference>
<dbReference type="OrthoDB" id="5793379at2"/>
<dbReference type="EMBL" id="CP019602">
    <property type="protein sequence ID" value="ARU16357.1"/>
    <property type="molecule type" value="Genomic_DNA"/>
</dbReference>
<dbReference type="GO" id="GO:0016705">
    <property type="term" value="F:oxidoreductase activity, acting on paired donors, with incorporation or reduction of molecular oxygen"/>
    <property type="evidence" value="ECO:0007669"/>
    <property type="project" value="InterPro"/>
</dbReference>
<gene>
    <name evidence="2" type="ORF">A9D14_09335</name>
</gene>